<geneLocation type="mitochondrion" evidence="1"/>
<sequence>MKLILISKRTELALLLRDRKLTLLSCPKNLLLDLLWVTNLIPLPGQNDLLQPIAKRQEKGLFIYRGEVPYANLLSIAVGKQHSRQGKERSHGLVCVDVDAQSSQR</sequence>
<organism evidence="1">
    <name type="scientific">Salvia miltiorrhiza</name>
    <name type="common">Chinese sage</name>
    <dbReference type="NCBI Taxonomy" id="226208"/>
    <lineage>
        <taxon>Eukaryota</taxon>
        <taxon>Viridiplantae</taxon>
        <taxon>Streptophyta</taxon>
        <taxon>Embryophyta</taxon>
        <taxon>Tracheophyta</taxon>
        <taxon>Spermatophyta</taxon>
        <taxon>Magnoliopsida</taxon>
        <taxon>eudicotyledons</taxon>
        <taxon>Gunneridae</taxon>
        <taxon>Pentapetalae</taxon>
        <taxon>asterids</taxon>
        <taxon>lamiids</taxon>
        <taxon>Lamiales</taxon>
        <taxon>Lamiaceae</taxon>
        <taxon>Nepetoideae</taxon>
        <taxon>Mentheae</taxon>
        <taxon>Salviinae</taxon>
        <taxon>Salvia</taxon>
        <taxon>Salvia incertae sedis</taxon>
    </lineage>
</organism>
<proteinExistence type="predicted"/>
<gene>
    <name evidence="1" type="primary">orf105</name>
    <name evidence="1" type="ORF">Salmi_Mp117</name>
</gene>
<name>V9P4T6_SALMI</name>
<dbReference type="GeneID" id="18126392"/>
<protein>
    <submittedName>
        <fullName evidence="1">Uncharacterized protein</fullName>
    </submittedName>
</protein>
<accession>V9P4T6</accession>
<reference evidence="1" key="1">
    <citation type="submission" date="2013-05" db="EMBL/GenBank/DDBJ databases">
        <title>The Mitochondrial Genome of the medicinal plant Salvia miltiorrhiza.</title>
        <authorList>
            <person name="Qian J."/>
        </authorList>
    </citation>
    <scope>NUCLEOTIDE SEQUENCE</scope>
</reference>
<dbReference type="EMBL" id="KF177345">
    <property type="protein sequence ID" value="AGU16645.1"/>
    <property type="molecule type" value="Genomic_DNA"/>
</dbReference>
<dbReference type="KEGG" id="smil:18126392"/>
<keyword evidence="1" id="KW-0496">Mitochondrion</keyword>
<dbReference type="RefSeq" id="YP_008992383.1">
    <property type="nucleotide sequence ID" value="NC_023209.1"/>
</dbReference>
<dbReference type="AlphaFoldDB" id="V9P4T6"/>
<evidence type="ECO:0000313" key="1">
    <source>
        <dbReference type="EMBL" id="AGU16645.1"/>
    </source>
</evidence>